<gene>
    <name evidence="2" type="ORF">FHT02_001228</name>
</gene>
<organism evidence="2 3">
    <name type="scientific">Sphingomonas xinjiangensis</name>
    <dbReference type="NCBI Taxonomy" id="643568"/>
    <lineage>
        <taxon>Bacteria</taxon>
        <taxon>Pseudomonadati</taxon>
        <taxon>Pseudomonadota</taxon>
        <taxon>Alphaproteobacteria</taxon>
        <taxon>Sphingomonadales</taxon>
        <taxon>Sphingomonadaceae</taxon>
        <taxon>Sphingomonas</taxon>
    </lineage>
</organism>
<feature type="compositionally biased region" description="Polar residues" evidence="1">
    <location>
        <begin position="1"/>
        <end position="10"/>
    </location>
</feature>
<feature type="compositionally biased region" description="Basic and acidic residues" evidence="1">
    <location>
        <begin position="25"/>
        <end position="34"/>
    </location>
</feature>
<evidence type="ECO:0000313" key="2">
    <source>
        <dbReference type="EMBL" id="MBB5710000.1"/>
    </source>
</evidence>
<feature type="compositionally biased region" description="Basic and acidic residues" evidence="1">
    <location>
        <begin position="49"/>
        <end position="63"/>
    </location>
</feature>
<feature type="compositionally biased region" description="Basic and acidic residues" evidence="1">
    <location>
        <begin position="77"/>
        <end position="88"/>
    </location>
</feature>
<accession>A0A840YL92</accession>
<dbReference type="Proteomes" id="UP000527143">
    <property type="component" value="Unassembled WGS sequence"/>
</dbReference>
<keyword evidence="3" id="KW-1185">Reference proteome</keyword>
<comment type="caution">
    <text evidence="2">The sequence shown here is derived from an EMBL/GenBank/DDBJ whole genome shotgun (WGS) entry which is preliminary data.</text>
</comment>
<sequence length="125" mass="12918">MTASNSSLPNRSFHERSAFGGVERACAKERDMSDGKVPMPASGQNSPKLRGDGVSDVDTHGLDGKSQSDGGAYENPHTGKEARGESEGFKGGQSTQGYFGKGQNDGDKVDPEEPGAVGQGGQKSS</sequence>
<evidence type="ECO:0000313" key="3">
    <source>
        <dbReference type="Proteomes" id="UP000527143"/>
    </source>
</evidence>
<feature type="region of interest" description="Disordered" evidence="1">
    <location>
        <begin position="1"/>
        <end position="125"/>
    </location>
</feature>
<protein>
    <submittedName>
        <fullName evidence="2">Uncharacterized protein</fullName>
    </submittedName>
</protein>
<name>A0A840YL92_9SPHN</name>
<dbReference type="RefSeq" id="WP_184085570.1">
    <property type="nucleotide sequence ID" value="NZ_JACIJF010000003.1"/>
</dbReference>
<evidence type="ECO:0000256" key="1">
    <source>
        <dbReference type="SAM" id="MobiDB-lite"/>
    </source>
</evidence>
<proteinExistence type="predicted"/>
<reference evidence="2 3" key="1">
    <citation type="submission" date="2020-08" db="EMBL/GenBank/DDBJ databases">
        <title>Genomic Encyclopedia of Type Strains, Phase IV (KMG-IV): sequencing the most valuable type-strain genomes for metagenomic binning, comparative biology and taxonomic classification.</title>
        <authorList>
            <person name="Goeker M."/>
        </authorList>
    </citation>
    <scope>NUCLEOTIDE SEQUENCE [LARGE SCALE GENOMIC DNA]</scope>
    <source>
        <strain evidence="2 3">DSM 26736</strain>
    </source>
</reference>
<dbReference type="AlphaFoldDB" id="A0A840YL92"/>
<dbReference type="EMBL" id="JACIJF010000003">
    <property type="protein sequence ID" value="MBB5710000.1"/>
    <property type="molecule type" value="Genomic_DNA"/>
</dbReference>